<dbReference type="InterPro" id="IPR027479">
    <property type="entry name" value="S-Me-THD_N_sf"/>
</dbReference>
<dbReference type="InterPro" id="IPR010318">
    <property type="entry name" value="S-Me-THD_N"/>
</dbReference>
<dbReference type="Proteomes" id="UP001256827">
    <property type="component" value="Chromosome"/>
</dbReference>
<feature type="domain" description="S-Me-THD-like C-terminal" evidence="2">
    <location>
        <begin position="176"/>
        <end position="359"/>
    </location>
</feature>
<keyword evidence="4" id="KW-1185">Reference proteome</keyword>
<dbReference type="Gene3D" id="3.40.1610.10">
    <property type="entry name" value="CV3147-like domain"/>
    <property type="match status" value="1"/>
</dbReference>
<dbReference type="InterPro" id="IPR048350">
    <property type="entry name" value="S-Me-THD-like_C"/>
</dbReference>
<accession>A0ABY9SX88</accession>
<gene>
    <name evidence="3" type="ORF">RGB73_16985</name>
</gene>
<protein>
    <submittedName>
        <fullName evidence="3">DUF917 domain-containing protein</fullName>
    </submittedName>
</protein>
<dbReference type="Gene3D" id="2.40.390.10">
    <property type="entry name" value="CV3147-like"/>
    <property type="match status" value="1"/>
</dbReference>
<evidence type="ECO:0000313" key="3">
    <source>
        <dbReference type="EMBL" id="WNC12430.1"/>
    </source>
</evidence>
<reference evidence="3 4" key="1">
    <citation type="submission" date="2023-09" db="EMBL/GenBank/DDBJ databases">
        <title>Complete Genome and Methylome dissection of Bacillus brevis NEB573 original source of BbsI restriction endonuclease.</title>
        <authorList>
            <person name="Fomenkov A."/>
            <person name="Roberts R.D."/>
        </authorList>
    </citation>
    <scope>NUCLEOTIDE SEQUENCE [LARGE SCALE GENOMIC DNA]</scope>
    <source>
        <strain evidence="3 4">NEB573</strain>
    </source>
</reference>
<dbReference type="InterPro" id="IPR024071">
    <property type="entry name" value="S-Me-THD_C_sf"/>
</dbReference>
<proteinExistence type="predicted"/>
<dbReference type="SUPFAM" id="SSF160991">
    <property type="entry name" value="CV3147-like"/>
    <property type="match status" value="1"/>
</dbReference>
<organism evidence="3 4">
    <name type="scientific">Brevibacillus brevis</name>
    <name type="common">Bacillus brevis</name>
    <dbReference type="NCBI Taxonomy" id="1393"/>
    <lineage>
        <taxon>Bacteria</taxon>
        <taxon>Bacillati</taxon>
        <taxon>Bacillota</taxon>
        <taxon>Bacilli</taxon>
        <taxon>Bacillales</taxon>
        <taxon>Paenibacillaceae</taxon>
        <taxon>Brevibacillus</taxon>
    </lineage>
</organism>
<dbReference type="Pfam" id="PF20906">
    <property type="entry name" value="S-Me-THD_C"/>
    <property type="match status" value="1"/>
</dbReference>
<dbReference type="EMBL" id="CP134050">
    <property type="protein sequence ID" value="WNC12430.1"/>
    <property type="molecule type" value="Genomic_DNA"/>
</dbReference>
<feature type="domain" description="S-Me-THD N-terminal" evidence="1">
    <location>
        <begin position="8"/>
        <end position="171"/>
    </location>
</feature>
<sequence>MRQLTLQETEDMLYGACIFGTGGGGSLTDGLSLVRKLYASGKAVMMISVEEVEDDWLIASPYYVGSVAPPPEEVRKRLEGLPILPDEVSTLAARALQKYLGKEIKAVIATELGGNTACAIETAIQLGVPLIDADPAGRAVPDLAHTTFHIYDVSISPFALANRFGDTLIVQHAVNHDRAEQIARAFAGTSGNLAGVCDHPVDGKRLKETVIIGTLSKAEQVGRAMRLASEQGSIPAHAIAKAGGGQHLCHGIIRSASWQDVGGFIEGEVTIEAYGQKQDDLVRVWFRNEFMMATQQDEILSIIPELLSILDHKTGEPILNPSCQPGMIVDVVTFPAPAAWETERGLSIFGPEYIGMDRETYARLKTGNAPASK</sequence>
<dbReference type="Pfam" id="PF06032">
    <property type="entry name" value="S-Me-THD_N"/>
    <property type="match status" value="1"/>
</dbReference>
<name>A0ABY9SX88_BREBE</name>
<evidence type="ECO:0000259" key="1">
    <source>
        <dbReference type="Pfam" id="PF06032"/>
    </source>
</evidence>
<dbReference type="RefSeq" id="WP_310763828.1">
    <property type="nucleotide sequence ID" value="NZ_CP134050.1"/>
</dbReference>
<evidence type="ECO:0000313" key="4">
    <source>
        <dbReference type="Proteomes" id="UP001256827"/>
    </source>
</evidence>
<evidence type="ECO:0000259" key="2">
    <source>
        <dbReference type="Pfam" id="PF20906"/>
    </source>
</evidence>